<dbReference type="AlphaFoldDB" id="A0AA40FD48"/>
<proteinExistence type="predicted"/>
<feature type="region of interest" description="Disordered" evidence="1">
    <location>
        <begin position="1"/>
        <end position="23"/>
    </location>
</feature>
<name>A0AA40FD48_9HYME</name>
<protein>
    <submittedName>
        <fullName evidence="2">Uncharacterized protein</fullName>
    </submittedName>
</protein>
<keyword evidence="3" id="KW-1185">Reference proteome</keyword>
<dbReference type="Proteomes" id="UP001177670">
    <property type="component" value="Unassembled WGS sequence"/>
</dbReference>
<gene>
    <name evidence="2" type="ORF">K0M31_018199</name>
</gene>
<dbReference type="EMBL" id="JAHYIQ010000066">
    <property type="protein sequence ID" value="KAK1116657.1"/>
    <property type="molecule type" value="Genomic_DNA"/>
</dbReference>
<organism evidence="2 3">
    <name type="scientific">Melipona bicolor</name>
    <dbReference type="NCBI Taxonomy" id="60889"/>
    <lineage>
        <taxon>Eukaryota</taxon>
        <taxon>Metazoa</taxon>
        <taxon>Ecdysozoa</taxon>
        <taxon>Arthropoda</taxon>
        <taxon>Hexapoda</taxon>
        <taxon>Insecta</taxon>
        <taxon>Pterygota</taxon>
        <taxon>Neoptera</taxon>
        <taxon>Endopterygota</taxon>
        <taxon>Hymenoptera</taxon>
        <taxon>Apocrita</taxon>
        <taxon>Aculeata</taxon>
        <taxon>Apoidea</taxon>
        <taxon>Anthophila</taxon>
        <taxon>Apidae</taxon>
        <taxon>Melipona</taxon>
    </lineage>
</organism>
<reference evidence="2" key="1">
    <citation type="submission" date="2021-10" db="EMBL/GenBank/DDBJ databases">
        <title>Melipona bicolor Genome sequencing and assembly.</title>
        <authorList>
            <person name="Araujo N.S."/>
            <person name="Arias M.C."/>
        </authorList>
    </citation>
    <scope>NUCLEOTIDE SEQUENCE</scope>
    <source>
        <strain evidence="2">USP_2M_L1-L4_2017</strain>
        <tissue evidence="2">Whole body</tissue>
    </source>
</reference>
<evidence type="ECO:0000313" key="2">
    <source>
        <dbReference type="EMBL" id="KAK1116657.1"/>
    </source>
</evidence>
<accession>A0AA40FD48</accession>
<sequence>MAPDLEKRRQELRRTNSGNLEPEHEQLQMLLQLQYTGNVLIEPYLNGKLHLSPYVHA</sequence>
<feature type="compositionally biased region" description="Basic and acidic residues" evidence="1">
    <location>
        <begin position="1"/>
        <end position="14"/>
    </location>
</feature>
<comment type="caution">
    <text evidence="2">The sequence shown here is derived from an EMBL/GenBank/DDBJ whole genome shotgun (WGS) entry which is preliminary data.</text>
</comment>
<evidence type="ECO:0000256" key="1">
    <source>
        <dbReference type="SAM" id="MobiDB-lite"/>
    </source>
</evidence>
<evidence type="ECO:0000313" key="3">
    <source>
        <dbReference type="Proteomes" id="UP001177670"/>
    </source>
</evidence>